<reference evidence="3" key="1">
    <citation type="journal article" date="2018" name="Nat. Microbiol.">
        <title>Leveraging single-cell genomics to expand the fungal tree of life.</title>
        <authorList>
            <person name="Ahrendt S.R."/>
            <person name="Quandt C.A."/>
            <person name="Ciobanu D."/>
            <person name="Clum A."/>
            <person name="Salamov A."/>
            <person name="Andreopoulos B."/>
            <person name="Cheng J.F."/>
            <person name="Woyke T."/>
            <person name="Pelin A."/>
            <person name="Henrissat B."/>
            <person name="Reynolds N.K."/>
            <person name="Benny G.L."/>
            <person name="Smith M.E."/>
            <person name="James T.Y."/>
            <person name="Grigoriev I.V."/>
        </authorList>
    </citation>
    <scope>NUCLEOTIDE SEQUENCE [LARGE SCALE GENOMIC DNA]</scope>
</reference>
<evidence type="ECO:0000256" key="1">
    <source>
        <dbReference type="SAM" id="MobiDB-lite"/>
    </source>
</evidence>
<keyword evidence="3" id="KW-1185">Reference proteome</keyword>
<evidence type="ECO:0000313" key="2">
    <source>
        <dbReference type="EMBL" id="RKO88383.1"/>
    </source>
</evidence>
<proteinExistence type="predicted"/>
<dbReference type="Proteomes" id="UP000269721">
    <property type="component" value="Unassembled WGS sequence"/>
</dbReference>
<gene>
    <name evidence="2" type="ORF">BDK51DRAFT_39447</name>
</gene>
<protein>
    <submittedName>
        <fullName evidence="2">Uncharacterized protein</fullName>
    </submittedName>
</protein>
<sequence>MTPLRPLPPVVIVKYRGSSASSTILQRSVREGLGSGGEEQPNELAESAPARGDLRFRVVTLCARRSRNSTTSCIDRL</sequence>
<evidence type="ECO:0000313" key="3">
    <source>
        <dbReference type="Proteomes" id="UP000269721"/>
    </source>
</evidence>
<dbReference type="AlphaFoldDB" id="A0A4P9WA61"/>
<accession>A0A4P9WA61</accession>
<feature type="region of interest" description="Disordered" evidence="1">
    <location>
        <begin position="26"/>
        <end position="49"/>
    </location>
</feature>
<dbReference type="EMBL" id="KZ996753">
    <property type="protein sequence ID" value="RKO88383.1"/>
    <property type="molecule type" value="Genomic_DNA"/>
</dbReference>
<organism evidence="2 3">
    <name type="scientific">Blyttiomyces helicus</name>
    <dbReference type="NCBI Taxonomy" id="388810"/>
    <lineage>
        <taxon>Eukaryota</taxon>
        <taxon>Fungi</taxon>
        <taxon>Fungi incertae sedis</taxon>
        <taxon>Chytridiomycota</taxon>
        <taxon>Chytridiomycota incertae sedis</taxon>
        <taxon>Chytridiomycetes</taxon>
        <taxon>Chytridiomycetes incertae sedis</taxon>
        <taxon>Blyttiomyces</taxon>
    </lineage>
</organism>
<name>A0A4P9WA61_9FUNG</name>